<dbReference type="AlphaFoldDB" id="A0A7V2AUU8"/>
<keyword evidence="1" id="KW-1133">Transmembrane helix</keyword>
<feature type="non-terminal residue" evidence="2">
    <location>
        <position position="48"/>
    </location>
</feature>
<accession>A0A7V2AUU8</accession>
<feature type="transmembrane region" description="Helical" evidence="1">
    <location>
        <begin position="12"/>
        <end position="28"/>
    </location>
</feature>
<organism evidence="2">
    <name type="scientific">Eiseniibacteriota bacterium</name>
    <dbReference type="NCBI Taxonomy" id="2212470"/>
    <lineage>
        <taxon>Bacteria</taxon>
        <taxon>Candidatus Eiseniibacteriota</taxon>
    </lineage>
</organism>
<gene>
    <name evidence="2" type="ORF">ENO08_04080</name>
</gene>
<proteinExistence type="predicted"/>
<sequence length="48" mass="5179">MLKGLHGNRRAQLSLGFAAGIIFGFLLQKGGATRYDVIVGQLLLTDFT</sequence>
<name>A0A7V2AUU8_UNCEI</name>
<keyword evidence="1" id="KW-0472">Membrane</keyword>
<evidence type="ECO:0000256" key="1">
    <source>
        <dbReference type="SAM" id="Phobius"/>
    </source>
</evidence>
<reference evidence="2" key="1">
    <citation type="journal article" date="2020" name="mSystems">
        <title>Genome- and Community-Level Interaction Insights into Carbon Utilization and Element Cycling Functions of Hydrothermarchaeota in Hydrothermal Sediment.</title>
        <authorList>
            <person name="Zhou Z."/>
            <person name="Liu Y."/>
            <person name="Xu W."/>
            <person name="Pan J."/>
            <person name="Luo Z.H."/>
            <person name="Li M."/>
        </authorList>
    </citation>
    <scope>NUCLEOTIDE SEQUENCE [LARGE SCALE GENOMIC DNA]</scope>
    <source>
        <strain evidence="2">SpSt-1233</strain>
    </source>
</reference>
<protein>
    <submittedName>
        <fullName evidence="2">YeeE/YedE family protein</fullName>
    </submittedName>
</protein>
<comment type="caution">
    <text evidence="2">The sequence shown here is derived from an EMBL/GenBank/DDBJ whole genome shotgun (WGS) entry which is preliminary data.</text>
</comment>
<keyword evidence="1" id="KW-0812">Transmembrane</keyword>
<evidence type="ECO:0000313" key="2">
    <source>
        <dbReference type="EMBL" id="HER43619.1"/>
    </source>
</evidence>
<dbReference type="EMBL" id="DSEC01000287">
    <property type="protein sequence ID" value="HER43619.1"/>
    <property type="molecule type" value="Genomic_DNA"/>
</dbReference>
<dbReference type="Proteomes" id="UP000886069">
    <property type="component" value="Unassembled WGS sequence"/>
</dbReference>